<evidence type="ECO:0000256" key="2">
    <source>
        <dbReference type="ARBA" id="ARBA00022475"/>
    </source>
</evidence>
<keyword evidence="4" id="KW-0472">Membrane</keyword>
<dbReference type="Gene3D" id="3.40.50.2300">
    <property type="match status" value="3"/>
</dbReference>
<dbReference type="GO" id="GO:0005886">
    <property type="term" value="C:plasma membrane"/>
    <property type="evidence" value="ECO:0007669"/>
    <property type="project" value="UniProtKB-SubCell"/>
</dbReference>
<evidence type="ECO:0000256" key="5">
    <source>
        <dbReference type="ARBA" id="ARBA00023288"/>
    </source>
</evidence>
<dbReference type="KEGG" id="smir:SMM_0056"/>
<evidence type="ECO:0000256" key="6">
    <source>
        <dbReference type="SAM" id="SignalP"/>
    </source>
</evidence>
<keyword evidence="2" id="KW-1003">Cell membrane</keyword>
<sequence length="468" mass="51146">MKKLLGLLMALSLVATSVTSVVSCTKKYTFDSDVWVITDGGTISDNSFNQSAWEGASAYLVSKQDPTHYGPGDKWKSSKWRASYFEAASQTTSDFRVAYVTSKIAGAKTMILPGFNHGNTIGWAANLADNLIYIDGSGQGVHLDMDKNKPVAKNIIGLQYEAESSGFFAGLAAAVYLNANIKEFGTNLKIATYGGMDNSRAVSNYMWGFLVAFDIFNKIIKEDPKYPKLGSLKRVVLNLVNTLNPDVKTLNSISKVENVLSPDESWFSQSFEAGHGKDISDSLISKGANVIFPVAGPQTQDTIDRIKYNKSNAKIVGVDTEQSKIYGEYYIITSALKEIATSTQDALKNIYSSACGFDPSSNSWNKPQTDTCWINTDQSSLRHPSWTGIEPTKSIPKTVTELIHNTSDDSAKDTAFDKIVAVLEAVYSVGISGNQPVAAKFFPGTLANTYQSQDELKDYIWQAIEDKL</sequence>
<dbReference type="EMBL" id="CP006720">
    <property type="protein sequence ID" value="AHI57443.1"/>
    <property type="molecule type" value="Genomic_DNA"/>
</dbReference>
<dbReference type="STRING" id="838561.P344_00330"/>
<dbReference type="PANTHER" id="PTHR34296:SF2">
    <property type="entry name" value="ABC TRANSPORTER GUANOSINE-BINDING PROTEIN NUPN"/>
    <property type="match status" value="1"/>
</dbReference>
<dbReference type="eggNOG" id="COG1744">
    <property type="taxonomic scope" value="Bacteria"/>
</dbReference>
<evidence type="ECO:0000256" key="4">
    <source>
        <dbReference type="ARBA" id="ARBA00023136"/>
    </source>
</evidence>
<evidence type="ECO:0000259" key="7">
    <source>
        <dbReference type="Pfam" id="PF02608"/>
    </source>
</evidence>
<keyword evidence="9" id="KW-1185">Reference proteome</keyword>
<accession>W0GK32</accession>
<dbReference type="HOGENOM" id="CLU_046544_0_0_14"/>
<proteinExistence type="predicted"/>
<evidence type="ECO:0000256" key="3">
    <source>
        <dbReference type="ARBA" id="ARBA00022729"/>
    </source>
</evidence>
<protein>
    <recommendedName>
        <fullName evidence="7">ABC transporter substrate-binding protein PnrA-like domain-containing protein</fullName>
    </recommendedName>
</protein>
<dbReference type="InterPro" id="IPR050957">
    <property type="entry name" value="BMP_lipoprotein"/>
</dbReference>
<organism evidence="8 9">
    <name type="scientific">Spiroplasma mirum ATCC 29335</name>
    <dbReference type="NCBI Taxonomy" id="838561"/>
    <lineage>
        <taxon>Bacteria</taxon>
        <taxon>Bacillati</taxon>
        <taxon>Mycoplasmatota</taxon>
        <taxon>Mollicutes</taxon>
        <taxon>Entomoplasmatales</taxon>
        <taxon>Spiroplasmataceae</taxon>
        <taxon>Spiroplasma</taxon>
    </lineage>
</organism>
<dbReference type="KEGG" id="smia:P344_00330"/>
<dbReference type="AlphaFoldDB" id="W0GK32"/>
<dbReference type="Proteomes" id="UP000019260">
    <property type="component" value="Chromosome"/>
</dbReference>
<dbReference type="OrthoDB" id="9769871at2"/>
<feature type="chain" id="PRO_5009977239" description="ABC transporter substrate-binding protein PnrA-like domain-containing protein" evidence="6">
    <location>
        <begin position="21"/>
        <end position="468"/>
    </location>
</feature>
<gene>
    <name evidence="8" type="ORF">P344_00330</name>
</gene>
<dbReference type="PROSITE" id="PS51257">
    <property type="entry name" value="PROKAR_LIPOPROTEIN"/>
    <property type="match status" value="1"/>
</dbReference>
<name>W0GK32_9MOLU</name>
<dbReference type="Pfam" id="PF02608">
    <property type="entry name" value="Bmp"/>
    <property type="match status" value="1"/>
</dbReference>
<dbReference type="PATRIC" id="fig|838561.3.peg.66"/>
<evidence type="ECO:0000256" key="1">
    <source>
        <dbReference type="ARBA" id="ARBA00004236"/>
    </source>
</evidence>
<dbReference type="RefSeq" id="WP_025316892.1">
    <property type="nucleotide sequence ID" value="NZ_CP002082.1"/>
</dbReference>
<reference evidence="8 9" key="1">
    <citation type="submission" date="2013-09" db="EMBL/GenBank/DDBJ databases">
        <title>Complete genome sequence of Spiroplasma mirum suckling mouse cataract agent.</title>
        <authorList>
            <person name="Landry C.A."/>
            <person name="Bastian F.O."/>
            <person name="Thune R.L."/>
        </authorList>
    </citation>
    <scope>NUCLEOTIDE SEQUENCE [LARGE SCALE GENOMIC DNA]</scope>
    <source>
        <strain evidence="8 9">SMCA</strain>
    </source>
</reference>
<evidence type="ECO:0000313" key="9">
    <source>
        <dbReference type="Proteomes" id="UP000019260"/>
    </source>
</evidence>
<keyword evidence="5" id="KW-0449">Lipoprotein</keyword>
<keyword evidence="3 6" id="KW-0732">Signal</keyword>
<dbReference type="InterPro" id="IPR003760">
    <property type="entry name" value="PnrA-like"/>
</dbReference>
<feature type="domain" description="ABC transporter substrate-binding protein PnrA-like" evidence="7">
    <location>
        <begin position="272"/>
        <end position="350"/>
    </location>
</feature>
<dbReference type="PANTHER" id="PTHR34296">
    <property type="entry name" value="TRANSCRIPTIONAL ACTIVATOR PROTEIN MED"/>
    <property type="match status" value="1"/>
</dbReference>
<comment type="subcellular location">
    <subcellularLocation>
        <location evidence="1">Cell membrane</location>
    </subcellularLocation>
</comment>
<evidence type="ECO:0000313" key="8">
    <source>
        <dbReference type="EMBL" id="AHI57443.1"/>
    </source>
</evidence>
<feature type="signal peptide" evidence="6">
    <location>
        <begin position="1"/>
        <end position="20"/>
    </location>
</feature>